<dbReference type="Gene3D" id="1.10.10.10">
    <property type="entry name" value="Winged helix-like DNA-binding domain superfamily/Winged helix DNA-binding domain"/>
    <property type="match status" value="1"/>
</dbReference>
<dbReference type="SUPFAM" id="SSF46785">
    <property type="entry name" value="Winged helix' DNA-binding domain"/>
    <property type="match status" value="1"/>
</dbReference>
<dbReference type="PANTHER" id="PTHR30118:SF6">
    <property type="entry name" value="HTH-TYPE TRANSCRIPTIONAL REGULATOR LEUO"/>
    <property type="match status" value="1"/>
</dbReference>
<dbReference type="Proteomes" id="UP000288071">
    <property type="component" value="Unassembled WGS sequence"/>
</dbReference>
<gene>
    <name evidence="6" type="ORF">EOW66_19485</name>
</gene>
<evidence type="ECO:0000313" key="7">
    <source>
        <dbReference type="Proteomes" id="UP000288071"/>
    </source>
</evidence>
<evidence type="ECO:0000256" key="2">
    <source>
        <dbReference type="ARBA" id="ARBA00023015"/>
    </source>
</evidence>
<evidence type="ECO:0000256" key="4">
    <source>
        <dbReference type="ARBA" id="ARBA00023163"/>
    </source>
</evidence>
<evidence type="ECO:0000313" key="6">
    <source>
        <dbReference type="EMBL" id="RWR47563.1"/>
    </source>
</evidence>
<evidence type="ECO:0000256" key="1">
    <source>
        <dbReference type="ARBA" id="ARBA00009437"/>
    </source>
</evidence>
<dbReference type="SUPFAM" id="SSF53850">
    <property type="entry name" value="Periplasmic binding protein-like II"/>
    <property type="match status" value="1"/>
</dbReference>
<organism evidence="6 7">
    <name type="scientific">Paenirhodobacter huangdaonensis</name>
    <dbReference type="NCBI Taxonomy" id="2501515"/>
    <lineage>
        <taxon>Bacteria</taxon>
        <taxon>Pseudomonadati</taxon>
        <taxon>Pseudomonadota</taxon>
        <taxon>Alphaproteobacteria</taxon>
        <taxon>Rhodobacterales</taxon>
        <taxon>Rhodobacter group</taxon>
        <taxon>Paenirhodobacter</taxon>
    </lineage>
</organism>
<comment type="caution">
    <text evidence="6">The sequence shown here is derived from an EMBL/GenBank/DDBJ whole genome shotgun (WGS) entry which is preliminary data.</text>
</comment>
<protein>
    <submittedName>
        <fullName evidence="6">LysR family transcriptional regulator</fullName>
    </submittedName>
</protein>
<reference evidence="7" key="2">
    <citation type="submission" date="2019-01" db="EMBL/GenBank/DDBJ databases">
        <title>Sinorhodobacter populi sp. nov. isolated from the symptomatic bark tissue of Populus euramericana canker.</title>
        <authorList>
            <person name="Li Y."/>
        </authorList>
    </citation>
    <scope>NUCLEOTIDE SEQUENCE [LARGE SCALE GENOMIC DNA]</scope>
    <source>
        <strain evidence="7">CGMCC 1.12963</strain>
    </source>
</reference>
<dbReference type="EMBL" id="SAVA01000019">
    <property type="protein sequence ID" value="RWR47563.1"/>
    <property type="molecule type" value="Genomic_DNA"/>
</dbReference>
<dbReference type="GO" id="GO:0003677">
    <property type="term" value="F:DNA binding"/>
    <property type="evidence" value="ECO:0007669"/>
    <property type="project" value="UniProtKB-KW"/>
</dbReference>
<proteinExistence type="inferred from homology"/>
<keyword evidence="3" id="KW-0238">DNA-binding</keyword>
<dbReference type="Pfam" id="PF03466">
    <property type="entry name" value="LysR_substrate"/>
    <property type="match status" value="1"/>
</dbReference>
<dbReference type="PANTHER" id="PTHR30118">
    <property type="entry name" value="HTH-TYPE TRANSCRIPTIONAL REGULATOR LEUO-RELATED"/>
    <property type="match status" value="1"/>
</dbReference>
<keyword evidence="7" id="KW-1185">Reference proteome</keyword>
<keyword evidence="4" id="KW-0804">Transcription</keyword>
<dbReference type="Pfam" id="PF00126">
    <property type="entry name" value="HTH_1"/>
    <property type="match status" value="1"/>
</dbReference>
<accession>A0A443LEG8</accession>
<evidence type="ECO:0000259" key="5">
    <source>
        <dbReference type="PROSITE" id="PS50931"/>
    </source>
</evidence>
<reference evidence="6 7" key="1">
    <citation type="submission" date="2019-01" db="EMBL/GenBank/DDBJ databases">
        <title>Sinorhodobacter populi sp. nov. isolated from the symptomatic bark tissue of Populus euramericana canker.</title>
        <authorList>
            <person name="Xu G."/>
        </authorList>
    </citation>
    <scope>NUCLEOTIDE SEQUENCE [LARGE SCALE GENOMIC DNA]</scope>
    <source>
        <strain evidence="6 7">CGMCC 1.12963</strain>
    </source>
</reference>
<keyword evidence="2" id="KW-0805">Transcription regulation</keyword>
<evidence type="ECO:0000256" key="3">
    <source>
        <dbReference type="ARBA" id="ARBA00023125"/>
    </source>
</evidence>
<dbReference type="AlphaFoldDB" id="A0A443LEG8"/>
<dbReference type="InterPro" id="IPR050389">
    <property type="entry name" value="LysR-type_TF"/>
</dbReference>
<dbReference type="Gene3D" id="3.40.190.10">
    <property type="entry name" value="Periplasmic binding protein-like II"/>
    <property type="match status" value="2"/>
</dbReference>
<dbReference type="PROSITE" id="PS50931">
    <property type="entry name" value="HTH_LYSR"/>
    <property type="match status" value="1"/>
</dbReference>
<dbReference type="GO" id="GO:0003700">
    <property type="term" value="F:DNA-binding transcription factor activity"/>
    <property type="evidence" value="ECO:0007669"/>
    <property type="project" value="InterPro"/>
</dbReference>
<sequence length="390" mass="42655">MYLLVFILNLLIHLAEKILLMQRLTSGGGFPEGGALSGVVSLTWRRSGRPARDTAASPRLGATRLAHRGGSGYPKEEDRGRAMLKQIDTRQLRVLQVLLEECSVTRAAKILDQSQPHVSLTLRKLREITGDPILVRSGSKLVPTERGLGMLAHVRAVLGGIDRIVGSPEVFDPGASAATFRLASADCMEAIFLPPLLQRLREQAPGARVVVRGIDASFDYAEALERDEIDAVICNWPGAPGHLKTAHLMTEDIVCLMGPQHPLAGRDRLSVEEYLSADHIAPVARSRADPGPIDLQLAEHGLRRDIQVMVAEFNLIPHILLASDVIFTSSARFAGYFESLMPLRSVSAPEMFGGLKFFLLWHERAQSDPRNIWLRGQITAVARSLPSVSG</sequence>
<dbReference type="InterPro" id="IPR000847">
    <property type="entry name" value="LysR_HTH_N"/>
</dbReference>
<comment type="similarity">
    <text evidence="1">Belongs to the LysR transcriptional regulatory family.</text>
</comment>
<name>A0A443LEG8_9RHOB</name>
<dbReference type="InterPro" id="IPR036390">
    <property type="entry name" value="WH_DNA-bd_sf"/>
</dbReference>
<feature type="domain" description="HTH lysR-type" evidence="5">
    <location>
        <begin position="87"/>
        <end position="144"/>
    </location>
</feature>
<dbReference type="InterPro" id="IPR036388">
    <property type="entry name" value="WH-like_DNA-bd_sf"/>
</dbReference>
<dbReference type="InterPro" id="IPR005119">
    <property type="entry name" value="LysR_subst-bd"/>
</dbReference>